<dbReference type="EMBL" id="CAUYUJ010010114">
    <property type="protein sequence ID" value="CAK0828606.1"/>
    <property type="molecule type" value="Genomic_DNA"/>
</dbReference>
<comment type="caution">
    <text evidence="1">The sequence shown here is derived from an EMBL/GenBank/DDBJ whole genome shotgun (WGS) entry which is preliminary data.</text>
</comment>
<gene>
    <name evidence="1" type="ORF">PCOR1329_LOCUS27790</name>
</gene>
<protein>
    <submittedName>
        <fullName evidence="1">Uncharacterized protein</fullName>
    </submittedName>
</protein>
<sequence>MFGGWAAPGVGGAGASGALAGPAGGLLGVGAGGAAGGFAALPPGAGGMQGRGGRGRWRRRGRGWIWRRAGCKPAMGGIGKPARGAAGVAPGLPGVGALGGGWGAPPWGAAGGAGQLGLAGGFPCGAAAGGLLGMPAGLPPCGGAFGMPAVAAPAGCGGGPGPWNYLPLAPCALQQLQLHPGAMLEVAACDSWGLPSGTAEFCVSGAWPADAAGHFVEATVEACSQAQFLPVLQGLFAMGASFLHLCARAVRTCHLAAKWPNRNVVPSDTVRVKAVPGDFLQVRAAPLQARAPQEVALAVQRLPMALTAEAAARAL</sequence>
<keyword evidence="2" id="KW-1185">Reference proteome</keyword>
<evidence type="ECO:0000313" key="1">
    <source>
        <dbReference type="EMBL" id="CAK0828606.1"/>
    </source>
</evidence>
<evidence type="ECO:0000313" key="2">
    <source>
        <dbReference type="Proteomes" id="UP001189429"/>
    </source>
</evidence>
<organism evidence="1 2">
    <name type="scientific">Prorocentrum cordatum</name>
    <dbReference type="NCBI Taxonomy" id="2364126"/>
    <lineage>
        <taxon>Eukaryota</taxon>
        <taxon>Sar</taxon>
        <taxon>Alveolata</taxon>
        <taxon>Dinophyceae</taxon>
        <taxon>Prorocentrales</taxon>
        <taxon>Prorocentraceae</taxon>
        <taxon>Prorocentrum</taxon>
    </lineage>
</organism>
<dbReference type="Proteomes" id="UP001189429">
    <property type="component" value="Unassembled WGS sequence"/>
</dbReference>
<proteinExistence type="predicted"/>
<reference evidence="1" key="1">
    <citation type="submission" date="2023-10" db="EMBL/GenBank/DDBJ databases">
        <authorList>
            <person name="Chen Y."/>
            <person name="Shah S."/>
            <person name="Dougan E. K."/>
            <person name="Thang M."/>
            <person name="Chan C."/>
        </authorList>
    </citation>
    <scope>NUCLEOTIDE SEQUENCE [LARGE SCALE GENOMIC DNA]</scope>
</reference>
<feature type="non-terminal residue" evidence="1">
    <location>
        <position position="315"/>
    </location>
</feature>
<accession>A0ABN9S9U5</accession>
<name>A0ABN9S9U5_9DINO</name>